<comment type="catalytic activity">
    <reaction evidence="11">
        <text>2-oxo-dATP + H2O = 2-oxo-dAMP + diphosphate + H(+)</text>
        <dbReference type="Rhea" id="RHEA:31583"/>
        <dbReference type="ChEBI" id="CHEBI:15377"/>
        <dbReference type="ChEBI" id="CHEBI:15378"/>
        <dbReference type="ChEBI" id="CHEBI:33019"/>
        <dbReference type="ChEBI" id="CHEBI:63212"/>
        <dbReference type="ChEBI" id="CHEBI:77897"/>
        <dbReference type="EC" id="3.6.1.56"/>
    </reaction>
    <physiologicalReaction direction="left-to-right" evidence="11">
        <dbReference type="Rhea" id="RHEA:31584"/>
    </physiologicalReaction>
</comment>
<evidence type="ECO:0000256" key="6">
    <source>
        <dbReference type="ARBA" id="ARBA00022723"/>
    </source>
</evidence>
<dbReference type="EC" id="3.6.1.56" evidence="14"/>
<evidence type="ECO:0000256" key="24">
    <source>
        <dbReference type="ARBA" id="ARBA00053094"/>
    </source>
</evidence>
<dbReference type="GeneID" id="100370402"/>
<dbReference type="PRINTS" id="PR00502">
    <property type="entry name" value="NUDIXFAMILY"/>
</dbReference>
<evidence type="ECO:0000256" key="18">
    <source>
        <dbReference type="ARBA" id="ARBA00030682"/>
    </source>
</evidence>
<dbReference type="Proteomes" id="UP000694865">
    <property type="component" value="Unplaced"/>
</dbReference>
<evidence type="ECO:0000256" key="23">
    <source>
        <dbReference type="ARBA" id="ARBA00049032"/>
    </source>
</evidence>
<evidence type="ECO:0000256" key="16">
    <source>
        <dbReference type="ARBA" id="ARBA00029673"/>
    </source>
</evidence>
<evidence type="ECO:0000256" key="22">
    <source>
        <dbReference type="ARBA" id="ARBA00048894"/>
    </source>
</evidence>
<evidence type="ECO:0000256" key="7">
    <source>
        <dbReference type="ARBA" id="ARBA00022801"/>
    </source>
</evidence>
<dbReference type="Pfam" id="PF00293">
    <property type="entry name" value="NUDIX"/>
    <property type="match status" value="1"/>
</dbReference>
<comment type="catalytic activity">
    <reaction evidence="23">
        <text>N(6)-methyl-dATP + H2O = N(6)-methyl-dAMP + diphosphate + H(+)</text>
        <dbReference type="Rhea" id="RHEA:67604"/>
        <dbReference type="ChEBI" id="CHEBI:15377"/>
        <dbReference type="ChEBI" id="CHEBI:15378"/>
        <dbReference type="ChEBI" id="CHEBI:33019"/>
        <dbReference type="ChEBI" id="CHEBI:169976"/>
        <dbReference type="ChEBI" id="CHEBI:172872"/>
    </reaction>
    <physiologicalReaction direction="left-to-right" evidence="23">
        <dbReference type="Rhea" id="RHEA:67605"/>
    </physiologicalReaction>
</comment>
<proteinExistence type="inferred from homology"/>
<dbReference type="PANTHER" id="PTHR43758:SF2">
    <property type="entry name" value="OXIDIZED PURINE NUCLEOSIDE TRIPHOSPHATE HYDROLASE"/>
    <property type="match status" value="1"/>
</dbReference>
<keyword evidence="26" id="KW-1185">Reference proteome</keyword>
<evidence type="ECO:0000256" key="5">
    <source>
        <dbReference type="ARBA" id="ARBA00022490"/>
    </source>
</evidence>
<dbReference type="InterPro" id="IPR003563">
    <property type="entry name" value="8ODP"/>
</dbReference>
<sequence length="179" mass="20610">MPLSTENEVISKKLLTIVYVVKDGKVLLGLKKRGFGAGNWNGFGGKVETGETIEQAARRELEEECALTVDRLEKIGVVDQEFVNDPVVLEIHIFKADNYHGNPAESEEMKPKWFSAEDIPFDKMWADDKYWMPYLLKNVRFYGYYLFEGFHTIIKQKLVKIDDVGESVKSLLHMYRGKV</sequence>
<comment type="subunit">
    <text evidence="4">Monomer.</text>
</comment>
<dbReference type="SUPFAM" id="SSF55811">
    <property type="entry name" value="Nudix"/>
    <property type="match status" value="1"/>
</dbReference>
<evidence type="ECO:0000256" key="19">
    <source>
        <dbReference type="ARBA" id="ARBA00031927"/>
    </source>
</evidence>
<comment type="catalytic activity">
    <reaction evidence="22">
        <text>O(6)-methyl-dGTP + H2O = O(6)-methyl-dGMP + diphosphate + H(+)</text>
        <dbReference type="Rhea" id="RHEA:67600"/>
        <dbReference type="ChEBI" id="CHEBI:15377"/>
        <dbReference type="ChEBI" id="CHEBI:15378"/>
        <dbReference type="ChEBI" id="CHEBI:33019"/>
        <dbReference type="ChEBI" id="CHEBI:169974"/>
        <dbReference type="ChEBI" id="CHEBI:169975"/>
    </reaction>
    <physiologicalReaction direction="left-to-right" evidence="22">
        <dbReference type="Rhea" id="RHEA:67601"/>
    </physiologicalReaction>
</comment>
<evidence type="ECO:0000313" key="26">
    <source>
        <dbReference type="Proteomes" id="UP000694865"/>
    </source>
</evidence>
<evidence type="ECO:0000256" key="13">
    <source>
        <dbReference type="ARBA" id="ARBA00024596"/>
    </source>
</evidence>
<dbReference type="Gene3D" id="3.90.79.10">
    <property type="entry name" value="Nucleoside Triphosphate Pyrophosphohydrolase"/>
    <property type="match status" value="1"/>
</dbReference>
<comment type="catalytic activity">
    <reaction evidence="12">
        <text>8-oxo-dGTP + H2O = 8-oxo-dGMP + diphosphate + H(+)</text>
        <dbReference type="Rhea" id="RHEA:31575"/>
        <dbReference type="ChEBI" id="CHEBI:15377"/>
        <dbReference type="ChEBI" id="CHEBI:15378"/>
        <dbReference type="ChEBI" id="CHEBI:33019"/>
        <dbReference type="ChEBI" id="CHEBI:63224"/>
        <dbReference type="ChEBI" id="CHEBI:77896"/>
    </reaction>
    <physiologicalReaction direction="left-to-right" evidence="12">
        <dbReference type="Rhea" id="RHEA:31576"/>
    </physiologicalReaction>
</comment>
<dbReference type="PANTHER" id="PTHR43758">
    <property type="entry name" value="7,8-DIHYDRO-8-OXOGUANINE TRIPHOSPHATASE"/>
    <property type="match status" value="1"/>
</dbReference>
<evidence type="ECO:0000313" key="27">
    <source>
        <dbReference type="RefSeq" id="XP_002733266.1"/>
    </source>
</evidence>
<evidence type="ECO:0000256" key="12">
    <source>
        <dbReference type="ARBA" id="ARBA00024486"/>
    </source>
</evidence>
<evidence type="ECO:0000256" key="3">
    <source>
        <dbReference type="ARBA" id="ARBA00005582"/>
    </source>
</evidence>
<evidence type="ECO:0000256" key="8">
    <source>
        <dbReference type="ARBA" id="ARBA00022842"/>
    </source>
</evidence>
<gene>
    <name evidence="27" type="primary">LOC100370402</name>
</gene>
<evidence type="ECO:0000256" key="21">
    <source>
        <dbReference type="ARBA" id="ARBA00048002"/>
    </source>
</evidence>
<comment type="catalytic activity">
    <reaction evidence="13">
        <text>2-oxo-ATP + H2O = 2-oxo-AMP + diphosphate + H(+)</text>
        <dbReference type="Rhea" id="RHEA:67392"/>
        <dbReference type="ChEBI" id="CHEBI:15377"/>
        <dbReference type="ChEBI" id="CHEBI:15378"/>
        <dbReference type="ChEBI" id="CHEBI:33019"/>
        <dbReference type="ChEBI" id="CHEBI:71395"/>
        <dbReference type="ChEBI" id="CHEBI:172878"/>
    </reaction>
    <physiologicalReaction direction="left-to-right" evidence="13">
        <dbReference type="Rhea" id="RHEA:67393"/>
    </physiologicalReaction>
</comment>
<dbReference type="PROSITE" id="PS51462">
    <property type="entry name" value="NUDIX"/>
    <property type="match status" value="1"/>
</dbReference>
<comment type="function">
    <text evidence="24">Oxidized purine nucleoside triphosphate hydrolase which is a prominent sanitizer of the oxidized nucleotide pool. Catalyzes the hydrolysis of 2-oxo-dATP (2-hydroxy-dATP) into 2-oxo-dAMP. Also has a significant hydrolase activity toward 2-oxo-ATP, 8-oxo-dGTP and 8-oxo-dATP. Through the hydrolysis of oxidized purine nucleoside triphosphates, prevents their incorporation into DNA and the subsequent transversions A:T to C:G and G:C to T:A. Also catalyzes the hydrolysis of methylated purine nucleoside triphosphate preventing their integration into DNA. Through this antimutagenic activity protects cells from oxidative stress.</text>
</comment>
<keyword evidence="7" id="KW-0378">Hydrolase</keyword>
<comment type="similarity">
    <text evidence="3">Belongs to the Nudix hydrolase family.</text>
</comment>
<reference evidence="27" key="1">
    <citation type="submission" date="2025-08" db="UniProtKB">
        <authorList>
            <consortium name="RefSeq"/>
        </authorList>
    </citation>
    <scope>IDENTIFICATION</scope>
    <source>
        <tissue evidence="27">Testes</tissue>
    </source>
</reference>
<dbReference type="RefSeq" id="XP_002733266.1">
    <property type="nucleotide sequence ID" value="XM_002733220.2"/>
</dbReference>
<comment type="subcellular location">
    <subcellularLocation>
        <location evidence="2">Cytoplasm</location>
    </subcellularLocation>
</comment>
<keyword evidence="8" id="KW-0460">Magnesium</keyword>
<dbReference type="CDD" id="cd03427">
    <property type="entry name" value="NUDIX_MTH1_Nudt1"/>
    <property type="match status" value="1"/>
</dbReference>
<evidence type="ECO:0000256" key="9">
    <source>
        <dbReference type="ARBA" id="ARBA00022884"/>
    </source>
</evidence>
<feature type="domain" description="Nudix hydrolase" evidence="25">
    <location>
        <begin position="11"/>
        <end position="140"/>
    </location>
</feature>
<accession>A0ABM0GML9</accession>
<keyword evidence="6" id="KW-0479">Metal-binding</keyword>
<evidence type="ECO:0000259" key="25">
    <source>
        <dbReference type="PROSITE" id="PS51462"/>
    </source>
</evidence>
<evidence type="ECO:0000256" key="20">
    <source>
        <dbReference type="ARBA" id="ARBA00032071"/>
    </source>
</evidence>
<dbReference type="InterPro" id="IPR020476">
    <property type="entry name" value="Nudix_hydrolase"/>
</dbReference>
<evidence type="ECO:0000256" key="4">
    <source>
        <dbReference type="ARBA" id="ARBA00011245"/>
    </source>
</evidence>
<comment type="cofactor">
    <cofactor evidence="1">
        <name>Mg(2+)</name>
        <dbReference type="ChEBI" id="CHEBI:18420"/>
    </cofactor>
</comment>
<evidence type="ECO:0000256" key="17">
    <source>
        <dbReference type="ARBA" id="ARBA00030634"/>
    </source>
</evidence>
<comment type="catalytic activity">
    <reaction evidence="10">
        <text>8-oxo-dATP + H2O = 8-oxo-dAMP + diphosphate + H(+)</text>
        <dbReference type="Rhea" id="RHEA:65396"/>
        <dbReference type="ChEBI" id="CHEBI:15377"/>
        <dbReference type="ChEBI" id="CHEBI:15378"/>
        <dbReference type="ChEBI" id="CHEBI:33019"/>
        <dbReference type="ChEBI" id="CHEBI:71361"/>
        <dbReference type="ChEBI" id="CHEBI:172871"/>
    </reaction>
    <physiologicalReaction direction="left-to-right" evidence="10">
        <dbReference type="Rhea" id="RHEA:65397"/>
    </physiologicalReaction>
</comment>
<protein>
    <recommendedName>
        <fullName evidence="15">Oxidized purine nucleoside triphosphate hydrolase</fullName>
        <ecNumber evidence="14">3.6.1.56</ecNumber>
    </recommendedName>
    <alternativeName>
        <fullName evidence="19">2-hydroxy-dATP diphosphatase</fullName>
    </alternativeName>
    <alternativeName>
        <fullName evidence="18">7,8-dihydro-8-oxoguanine triphosphatase</fullName>
    </alternativeName>
    <alternativeName>
        <fullName evidence="17">8-oxo-dGTPase</fullName>
    </alternativeName>
    <alternativeName>
        <fullName evidence="20">Methylated purine nucleoside triphosphate hydrolase</fullName>
    </alternativeName>
    <alternativeName>
        <fullName evidence="16">Nucleoside diphosphate-linked moiety X motif 1</fullName>
    </alternativeName>
</protein>
<evidence type="ECO:0000256" key="1">
    <source>
        <dbReference type="ARBA" id="ARBA00001946"/>
    </source>
</evidence>
<comment type="catalytic activity">
    <reaction evidence="21">
        <text>N(6)-methyl-ATP + H2O = N(6)-methyl-AMP + diphosphate + H(+)</text>
        <dbReference type="Rhea" id="RHEA:67608"/>
        <dbReference type="ChEBI" id="CHEBI:15377"/>
        <dbReference type="ChEBI" id="CHEBI:15378"/>
        <dbReference type="ChEBI" id="CHEBI:33019"/>
        <dbReference type="ChEBI" id="CHEBI:144842"/>
        <dbReference type="ChEBI" id="CHEBI:172873"/>
    </reaction>
    <physiologicalReaction direction="left-to-right" evidence="21">
        <dbReference type="Rhea" id="RHEA:67609"/>
    </physiologicalReaction>
</comment>
<evidence type="ECO:0000256" key="2">
    <source>
        <dbReference type="ARBA" id="ARBA00004496"/>
    </source>
</evidence>
<dbReference type="InterPro" id="IPR015797">
    <property type="entry name" value="NUDIX_hydrolase-like_dom_sf"/>
</dbReference>
<dbReference type="InterPro" id="IPR000086">
    <property type="entry name" value="NUDIX_hydrolase_dom"/>
</dbReference>
<evidence type="ECO:0000256" key="15">
    <source>
        <dbReference type="ARBA" id="ARBA00026218"/>
    </source>
</evidence>
<name>A0ABM0GML9_SACKO</name>
<evidence type="ECO:0000256" key="10">
    <source>
        <dbReference type="ARBA" id="ARBA00024448"/>
    </source>
</evidence>
<dbReference type="PRINTS" id="PR01403">
    <property type="entry name" value="8OXTPHPHTASE"/>
</dbReference>
<evidence type="ECO:0000256" key="14">
    <source>
        <dbReference type="ARBA" id="ARBA00026103"/>
    </source>
</evidence>
<evidence type="ECO:0000256" key="11">
    <source>
        <dbReference type="ARBA" id="ARBA00024459"/>
    </source>
</evidence>
<organism evidence="26 27">
    <name type="scientific">Saccoglossus kowalevskii</name>
    <name type="common">Acorn worm</name>
    <dbReference type="NCBI Taxonomy" id="10224"/>
    <lineage>
        <taxon>Eukaryota</taxon>
        <taxon>Metazoa</taxon>
        <taxon>Hemichordata</taxon>
        <taxon>Enteropneusta</taxon>
        <taxon>Harrimaniidae</taxon>
        <taxon>Saccoglossus</taxon>
    </lineage>
</organism>
<keyword evidence="5" id="KW-0963">Cytoplasm</keyword>
<keyword evidence="9" id="KW-0694">RNA-binding</keyword>